<evidence type="ECO:0000256" key="4">
    <source>
        <dbReference type="ARBA" id="ARBA00023136"/>
    </source>
</evidence>
<feature type="compositionally biased region" description="Polar residues" evidence="5">
    <location>
        <begin position="1"/>
        <end position="10"/>
    </location>
</feature>
<dbReference type="PANTHER" id="PTHR11814">
    <property type="entry name" value="SULFATE TRANSPORTER"/>
    <property type="match status" value="1"/>
</dbReference>
<protein>
    <recommendedName>
        <fullName evidence="7">STAS domain-containing protein</fullName>
    </recommendedName>
</protein>
<keyword evidence="9" id="KW-1185">Reference proteome</keyword>
<evidence type="ECO:0000256" key="5">
    <source>
        <dbReference type="SAM" id="MobiDB-lite"/>
    </source>
</evidence>
<proteinExistence type="predicted"/>
<accession>A0AAE1N6I4</accession>
<keyword evidence="4 6" id="KW-0472">Membrane</keyword>
<evidence type="ECO:0000259" key="7">
    <source>
        <dbReference type="PROSITE" id="PS50801"/>
    </source>
</evidence>
<feature type="region of interest" description="Disordered" evidence="5">
    <location>
        <begin position="1"/>
        <end position="23"/>
    </location>
</feature>
<dbReference type="SUPFAM" id="SSF52091">
    <property type="entry name" value="SpoIIaa-like"/>
    <property type="match status" value="1"/>
</dbReference>
<dbReference type="NCBIfam" id="TIGR00815">
    <property type="entry name" value="sulP"/>
    <property type="match status" value="1"/>
</dbReference>
<organism evidence="8 9">
    <name type="scientific">Acacia crassicarpa</name>
    <name type="common">northern wattle</name>
    <dbReference type="NCBI Taxonomy" id="499986"/>
    <lineage>
        <taxon>Eukaryota</taxon>
        <taxon>Viridiplantae</taxon>
        <taxon>Streptophyta</taxon>
        <taxon>Embryophyta</taxon>
        <taxon>Tracheophyta</taxon>
        <taxon>Spermatophyta</taxon>
        <taxon>Magnoliopsida</taxon>
        <taxon>eudicotyledons</taxon>
        <taxon>Gunneridae</taxon>
        <taxon>Pentapetalae</taxon>
        <taxon>rosids</taxon>
        <taxon>fabids</taxon>
        <taxon>Fabales</taxon>
        <taxon>Fabaceae</taxon>
        <taxon>Caesalpinioideae</taxon>
        <taxon>mimosoid clade</taxon>
        <taxon>Acacieae</taxon>
        <taxon>Acacia</taxon>
    </lineage>
</organism>
<dbReference type="Pfam" id="PF01740">
    <property type="entry name" value="STAS"/>
    <property type="match status" value="1"/>
</dbReference>
<gene>
    <name evidence="8" type="ORF">QN277_000644</name>
</gene>
<name>A0AAE1N6I4_9FABA</name>
<feature type="transmembrane region" description="Helical" evidence="6">
    <location>
        <begin position="410"/>
        <end position="427"/>
    </location>
</feature>
<feature type="transmembrane region" description="Helical" evidence="6">
    <location>
        <begin position="370"/>
        <end position="389"/>
    </location>
</feature>
<dbReference type="GO" id="GO:0008271">
    <property type="term" value="F:secondary active sulfate transmembrane transporter activity"/>
    <property type="evidence" value="ECO:0007669"/>
    <property type="project" value="InterPro"/>
</dbReference>
<dbReference type="AlphaFoldDB" id="A0AAE1N6I4"/>
<dbReference type="InterPro" id="IPR018045">
    <property type="entry name" value="S04_transporter_CS"/>
</dbReference>
<dbReference type="Pfam" id="PF00916">
    <property type="entry name" value="Sulfate_transp"/>
    <property type="match status" value="1"/>
</dbReference>
<comment type="caution">
    <text evidence="8">The sequence shown here is derived from an EMBL/GenBank/DDBJ whole genome shotgun (WGS) entry which is preliminary data.</text>
</comment>
<dbReference type="InterPro" id="IPR011547">
    <property type="entry name" value="SLC26A/SulP_dom"/>
</dbReference>
<dbReference type="EMBL" id="JAWXYG010000001">
    <property type="protein sequence ID" value="KAK4283722.1"/>
    <property type="molecule type" value="Genomic_DNA"/>
</dbReference>
<dbReference type="CDD" id="cd07042">
    <property type="entry name" value="STAS_SulP_like_sulfate_transporter"/>
    <property type="match status" value="1"/>
</dbReference>
<feature type="domain" description="STAS" evidence="7">
    <location>
        <begin position="520"/>
        <end position="638"/>
    </location>
</feature>
<evidence type="ECO:0000256" key="1">
    <source>
        <dbReference type="ARBA" id="ARBA00004141"/>
    </source>
</evidence>
<feature type="transmembrane region" description="Helical" evidence="6">
    <location>
        <begin position="198"/>
        <end position="217"/>
    </location>
</feature>
<evidence type="ECO:0000313" key="8">
    <source>
        <dbReference type="EMBL" id="KAK4283722.1"/>
    </source>
</evidence>
<evidence type="ECO:0000256" key="3">
    <source>
        <dbReference type="ARBA" id="ARBA00022989"/>
    </source>
</evidence>
<dbReference type="Proteomes" id="UP001293593">
    <property type="component" value="Unassembled WGS sequence"/>
</dbReference>
<feature type="transmembrane region" description="Helical" evidence="6">
    <location>
        <begin position="461"/>
        <end position="486"/>
    </location>
</feature>
<dbReference type="PROSITE" id="PS01130">
    <property type="entry name" value="SLC26A"/>
    <property type="match status" value="1"/>
</dbReference>
<dbReference type="InterPro" id="IPR002645">
    <property type="entry name" value="STAS_dom"/>
</dbReference>
<reference evidence="8" key="1">
    <citation type="submission" date="2023-10" db="EMBL/GenBank/DDBJ databases">
        <title>Chromosome-level genome of the transformable northern wattle, Acacia crassicarpa.</title>
        <authorList>
            <person name="Massaro I."/>
            <person name="Sinha N.R."/>
            <person name="Poethig S."/>
            <person name="Leichty A.R."/>
        </authorList>
    </citation>
    <scope>NUCLEOTIDE SEQUENCE</scope>
    <source>
        <strain evidence="8">Acra3RX</strain>
        <tissue evidence="8">Leaf</tissue>
    </source>
</reference>
<evidence type="ECO:0000256" key="6">
    <source>
        <dbReference type="SAM" id="Phobius"/>
    </source>
</evidence>
<dbReference type="InterPro" id="IPR036513">
    <property type="entry name" value="STAS_dom_sf"/>
</dbReference>
<evidence type="ECO:0000313" key="9">
    <source>
        <dbReference type="Proteomes" id="UP001293593"/>
    </source>
</evidence>
<feature type="transmembrane region" description="Helical" evidence="6">
    <location>
        <begin position="172"/>
        <end position="192"/>
    </location>
</feature>
<dbReference type="GO" id="GO:0016020">
    <property type="term" value="C:membrane"/>
    <property type="evidence" value="ECO:0007669"/>
    <property type="project" value="UniProtKB-SubCell"/>
</dbReference>
<keyword evidence="3 6" id="KW-1133">Transmembrane helix</keyword>
<dbReference type="InterPro" id="IPR001902">
    <property type="entry name" value="SLC26A/SulP_fam"/>
</dbReference>
<comment type="subcellular location">
    <subcellularLocation>
        <location evidence="1">Membrane</location>
        <topology evidence="1">Multi-pass membrane protein</topology>
    </subcellularLocation>
</comment>
<keyword evidence="2 6" id="KW-0812">Transmembrane</keyword>
<dbReference type="PROSITE" id="PS50801">
    <property type="entry name" value="STAS"/>
    <property type="match status" value="1"/>
</dbReference>
<sequence>MDPNTNNSMSPKGGVASPTEMNSRHGVNFSAPRGFMTKLKSAAKETLFPDDPFRQFMNGETRRDRIVKGFQYFVPLFEWLPNYNFRLFWSDLVAGLTITSLAIPQGISYAKLAEIPPVIGLYSSFVPPLMYAIFGSSRHMAVGTIAAASLLLSQTVSSVVKPEDDPTLFLHLIFTATFITGVFQAALGILRLGILVDFFSHSTITGFMGGTAVILCLQQLKGVFGMKHFSSHTSLISVVKAIIANSSEIRWQTTVMGIVFVAFLMATKYVKKKNEKLFWVAAIAPITTVIVGAVFTYIVKGQNHGIQIVGHLDRGVNPLSIHLLNFDSKYLPAVLKAGIITGVLSLAEGIAIGRSFAVVENTPHDGNKEMVAFGLMNLMGSFTSCYLTSGPFSKSAVNYNAGAKTQMSNAVQAVLMAMTLLFLAPLFGRTPLVALSAIIISAMLPLIDYEEAIHLFKVDKFDFLICISCFLGVTFISMDVGLFFSIGLGLLRGLLYVARPAACKLGKMPNSSDLYRDVEQYPVSTVFPGVLIVQLGSPIYFANSSYIKERVRRYIQSEENSGNIIERVILDLSSVTSIDVTAIGGILELRKIMGKNGKEMSIVNPRKEVMEKLIISRFVEVVGKETFFLSLDDAVAASQFRISKADP</sequence>
<evidence type="ECO:0000256" key="2">
    <source>
        <dbReference type="ARBA" id="ARBA00022692"/>
    </source>
</evidence>
<feature type="transmembrane region" description="Helical" evidence="6">
    <location>
        <begin position="277"/>
        <end position="299"/>
    </location>
</feature>
<dbReference type="Gene3D" id="3.30.750.24">
    <property type="entry name" value="STAS domain"/>
    <property type="match status" value="1"/>
</dbReference>
<feature type="transmembrane region" description="Helical" evidence="6">
    <location>
        <begin position="521"/>
        <end position="543"/>
    </location>
</feature>